<accession>A0A2S5DW92</accession>
<protein>
    <submittedName>
        <fullName evidence="2">Uncharacterized protein</fullName>
    </submittedName>
</protein>
<evidence type="ECO:0000313" key="2">
    <source>
        <dbReference type="EMBL" id="POZ83347.1"/>
    </source>
</evidence>
<name>A0A2S5DW92_9BURK</name>
<dbReference type="AlphaFoldDB" id="A0A2S5DW92"/>
<proteinExistence type="predicted"/>
<feature type="region of interest" description="Disordered" evidence="1">
    <location>
        <begin position="38"/>
        <end position="91"/>
    </location>
</feature>
<evidence type="ECO:0000313" key="3">
    <source>
        <dbReference type="Proteomes" id="UP000238655"/>
    </source>
</evidence>
<sequence length="91" mass="9736">MTGVSPATQDGADDSARVYPVQALARMLQPRASEYAVDGLDGLRRPGREDRDPLRAGQRGTDDLATHGGAQASRHVLRTNQVRLAVPSSAR</sequence>
<organism evidence="2 3">
    <name type="scientific">Burkholderia contaminans</name>
    <dbReference type="NCBI Taxonomy" id="488447"/>
    <lineage>
        <taxon>Bacteria</taxon>
        <taxon>Pseudomonadati</taxon>
        <taxon>Pseudomonadota</taxon>
        <taxon>Betaproteobacteria</taxon>
        <taxon>Burkholderiales</taxon>
        <taxon>Burkholderiaceae</taxon>
        <taxon>Burkholderia</taxon>
        <taxon>Burkholderia cepacia complex</taxon>
    </lineage>
</organism>
<dbReference type="EMBL" id="PQVP01000002">
    <property type="protein sequence ID" value="POZ83347.1"/>
    <property type="molecule type" value="Genomic_DNA"/>
</dbReference>
<reference evidence="2 3" key="1">
    <citation type="submission" date="2018-01" db="EMBL/GenBank/DDBJ databases">
        <title>Successful Treatment of Persistent Burkholderia cepacia Bacteremia with Ceftazidime-Avibactam.</title>
        <authorList>
            <person name="Tamma P."/>
            <person name="Fan Y."/>
            <person name="Bergman Y."/>
            <person name="Sick-Samuels A."/>
            <person name="Hsu A."/>
            <person name="Timp W."/>
            <person name="Simner P."/>
        </authorList>
    </citation>
    <scope>NUCLEOTIDE SEQUENCE [LARGE SCALE GENOMIC DNA]</scope>
    <source>
        <strain evidence="2 3">170816</strain>
    </source>
</reference>
<comment type="caution">
    <text evidence="2">The sequence shown here is derived from an EMBL/GenBank/DDBJ whole genome shotgun (WGS) entry which is preliminary data.</text>
</comment>
<feature type="compositionally biased region" description="Basic and acidic residues" evidence="1">
    <location>
        <begin position="41"/>
        <end position="65"/>
    </location>
</feature>
<evidence type="ECO:0000256" key="1">
    <source>
        <dbReference type="SAM" id="MobiDB-lite"/>
    </source>
</evidence>
<gene>
    <name evidence="2" type="ORF">C3743_24840</name>
</gene>
<dbReference type="Proteomes" id="UP000238655">
    <property type="component" value="Chromosome 1"/>
</dbReference>